<keyword evidence="2" id="KW-1185">Reference proteome</keyword>
<comment type="caution">
    <text evidence="1">The sequence shown here is derived from an EMBL/GenBank/DDBJ whole genome shotgun (WGS) entry which is preliminary data.</text>
</comment>
<evidence type="ECO:0000313" key="1">
    <source>
        <dbReference type="EMBL" id="KAJ8664980.1"/>
    </source>
</evidence>
<dbReference type="EMBL" id="CM056744">
    <property type="protein sequence ID" value="KAJ8664980.1"/>
    <property type="molecule type" value="Genomic_DNA"/>
</dbReference>
<organism evidence="1 2">
    <name type="scientific">Eretmocerus hayati</name>
    <dbReference type="NCBI Taxonomy" id="131215"/>
    <lineage>
        <taxon>Eukaryota</taxon>
        <taxon>Metazoa</taxon>
        <taxon>Ecdysozoa</taxon>
        <taxon>Arthropoda</taxon>
        <taxon>Hexapoda</taxon>
        <taxon>Insecta</taxon>
        <taxon>Pterygota</taxon>
        <taxon>Neoptera</taxon>
        <taxon>Endopterygota</taxon>
        <taxon>Hymenoptera</taxon>
        <taxon>Apocrita</taxon>
        <taxon>Proctotrupomorpha</taxon>
        <taxon>Chalcidoidea</taxon>
        <taxon>Aphelinidae</taxon>
        <taxon>Aphelininae</taxon>
        <taxon>Eretmocerus</taxon>
    </lineage>
</organism>
<reference evidence="1" key="1">
    <citation type="submission" date="2023-04" db="EMBL/GenBank/DDBJ databases">
        <title>A chromosome-level genome assembly of the parasitoid wasp Eretmocerus hayati.</title>
        <authorList>
            <person name="Zhong Y."/>
            <person name="Liu S."/>
            <person name="Liu Y."/>
        </authorList>
    </citation>
    <scope>NUCLEOTIDE SEQUENCE</scope>
    <source>
        <strain evidence="1">ZJU_SS_LIU_2023</strain>
    </source>
</reference>
<sequence>MMFFAESNKIKEEPLDSDSEGVSMELVCWQLKEEDCEGIFDIDEKDPLLGAEICLPSASDGDVGDSSATQRIENQQLKPGPIQSPIPDEPPLLKADKSHKGAEIFNCDLCGYQCKRKWDLAQHLKQHMNEKLILCDICGQSFNIQSNLRAHKKIHSPDVPLSCAICEKQFKLQCNLNKHMRTHSDHMAYSCEICGRKFKFTSNLNAHMRGVHSNEKQQNPCWICKKNFSSKSSLKKHIKLHTGEGVSTCSICHKDFSSKQSLLVHMRAHQNHPYSCTKCRKKFSQKEGLESHNKNECRGLGKFCCSVCGNRYQTKNALKKHSQKKHERNSPADAHTGSSSTDGSMSWREKQQSGEEESIDSKPGVVIENLVECIPKEEKSECDQDHNREILDACGMPACSSGTRSGSDITGATYSTTRLALDDSLMDSCETMIEIKEEMDYIKTESEITEYALYLSQCEAERKKQLSE</sequence>
<accession>A0ACC2N5Q0</accession>
<dbReference type="Proteomes" id="UP001239111">
    <property type="component" value="Chromosome 4"/>
</dbReference>
<proteinExistence type="predicted"/>
<protein>
    <submittedName>
        <fullName evidence="1">Uncharacterized protein</fullName>
    </submittedName>
</protein>
<name>A0ACC2N5Q0_9HYME</name>
<evidence type="ECO:0000313" key="2">
    <source>
        <dbReference type="Proteomes" id="UP001239111"/>
    </source>
</evidence>
<gene>
    <name evidence="1" type="ORF">QAD02_006642</name>
</gene>